<reference evidence="6 7" key="1">
    <citation type="submission" date="2024-07" db="EMBL/GenBank/DDBJ databases">
        <title>Section-level genome sequencing and comparative genomics of Aspergillus sections Usti and Cavernicolus.</title>
        <authorList>
            <consortium name="Lawrence Berkeley National Laboratory"/>
            <person name="Nybo J.L."/>
            <person name="Vesth T.C."/>
            <person name="Theobald S."/>
            <person name="Frisvad J.C."/>
            <person name="Larsen T.O."/>
            <person name="Kjaerboelling I."/>
            <person name="Rothschild-Mancinelli K."/>
            <person name="Lyhne E.K."/>
            <person name="Kogle M.E."/>
            <person name="Barry K."/>
            <person name="Clum A."/>
            <person name="Na H."/>
            <person name="Ledsgaard L."/>
            <person name="Lin J."/>
            <person name="Lipzen A."/>
            <person name="Kuo A."/>
            <person name="Riley R."/>
            <person name="Mondo S."/>
            <person name="Labutti K."/>
            <person name="Haridas S."/>
            <person name="Pangalinan J."/>
            <person name="Salamov A.A."/>
            <person name="Simmons B.A."/>
            <person name="Magnuson J.K."/>
            <person name="Chen J."/>
            <person name="Drula E."/>
            <person name="Henrissat B."/>
            <person name="Wiebenga A."/>
            <person name="Lubbers R.J."/>
            <person name="Gomes A.C."/>
            <person name="Makela M.R."/>
            <person name="Stajich J."/>
            <person name="Grigoriev I.V."/>
            <person name="Mortensen U.H."/>
            <person name="De Vries R.P."/>
            <person name="Baker S.E."/>
            <person name="Andersen M.R."/>
        </authorList>
    </citation>
    <scope>NUCLEOTIDE SEQUENCE [LARGE SCALE GENOMIC DNA]</scope>
    <source>
        <strain evidence="6 7">CBS 123904</strain>
    </source>
</reference>
<proteinExistence type="predicted"/>
<sequence>MPTPPNHADFAVGWICALPLEMAAARAMLDEIYDDLSVQPNDHNAYTLGRIAQHNVVIACLPSGQYGIASASTVAMHLLSSFQSVKIGLLVGIGGGIPSEDVDIRLGDVVVGLPSSSTTHGGVVQYDLGKAGQGDKFERTGMLNRPPQMLLTAVSKLRAMHRIEGTQFSKTVKEVRRRYPRMREALTAGRREDLLFEASYHHDENLPTCTSCDTAKLVDRTTRMLEEPVIHYGLIASGNRVVKDSHLRDRLGRELGACCVEMEAAGLVNNYPCLVIRGICDYADSHKNKEWQEYAATVAAAYAKQLLSVTPSANGLIRASANKSKPSKKSRILRSIRPSDSEIPCLDPTNPVKLAWNQMFENDDFAAWYRGVEMDAYHGLVWIKGKPGSGKSSFMKHAFCRATRELQADGVCVAAFFSQSKDQDHRWNQPDLFRALVYQILLTANDDFLAFTRMFDAKIKDAKKNLKWSEEELRTFLTATFSKPRPYRTVFFVDGLDECKASGIRELALLFRELTATAYQANAKLSVCLSSREFPRVSVGQCPEIFIDRLNADEIQGYLHRKLATAGFSGDEQWSRLATTIIDKSAGVFLWVVIVLNNLLKGWDDGLSFRYLERQLQDIPRELERLYERILSTIDREDFHITIRFFYWVILSTKRLRILEWHHILAWIRDEPPSSLAEWRQSDYFTETAWQLERQIQNISRGLVEVKSRQIQLDNVDRNSTCGDAGSLDSEEGETRTVQVIHSSVAEFFLSGAGFRMLGVSEHIPGSGHISILLSCLDYITIPELDTLVERRGLANDSNQQHPSRSLKRAGSEASFGSSASNYAGSAHSSQYKKPKDPSSFVSNQGEPSLLDAIIEPEASDQAQGSMSFTLQKYLNDSVSPVAFSTRERATSDVESFYSDGNLSQALQDSPDFLMYTLNAFSAHAKFADNYGADPDRVLGRLHGYLWGRWLCLAETLPLDTTLLYFAADHGLISWIKFLISSRFDPNEEGGQHCFPLIAAVVNRHTEAVSLLLKAGALPTKRDRQGSSAFHYIADGNFNEVLDAIDRFLFFEHIDQHSLNALDVCGRTALHIAVSKGHVDIAEMLLSLGADPNITDKDMRSPLHLAAASEEAGFAMCHLLLENGASRAIFSSWHLTPSQLSLEKGYLDRVSLIEDDTVQNVEAGNGGSLPTLEVRLANFGSTALPLPLSRTWYIRISLGNDIKTLYPAQRWPDNGTRAAREKARFSIPSKYTDLYGIHLGFDLRLYSIQDSRHIHEFAIWQVKYINAVTKETKTSLLKRRFGANPVPITLEVITPPLIIEI</sequence>
<evidence type="ECO:0000259" key="4">
    <source>
        <dbReference type="Pfam" id="PF01048"/>
    </source>
</evidence>
<dbReference type="InterPro" id="IPR002110">
    <property type="entry name" value="Ankyrin_rpt"/>
</dbReference>
<evidence type="ECO:0000313" key="6">
    <source>
        <dbReference type="EMBL" id="KAL2842393.1"/>
    </source>
</evidence>
<evidence type="ECO:0000256" key="2">
    <source>
        <dbReference type="PROSITE-ProRule" id="PRU00023"/>
    </source>
</evidence>
<accession>A0ABR4JQS3</accession>
<evidence type="ECO:0000313" key="7">
    <source>
        <dbReference type="Proteomes" id="UP001610446"/>
    </source>
</evidence>
<dbReference type="InterPro" id="IPR027417">
    <property type="entry name" value="P-loop_NTPase"/>
</dbReference>
<dbReference type="Proteomes" id="UP001610446">
    <property type="component" value="Unassembled WGS sequence"/>
</dbReference>
<evidence type="ECO:0000256" key="3">
    <source>
        <dbReference type="SAM" id="MobiDB-lite"/>
    </source>
</evidence>
<evidence type="ECO:0000256" key="1">
    <source>
        <dbReference type="ARBA" id="ARBA00022737"/>
    </source>
</evidence>
<gene>
    <name evidence="6" type="ORF">BJY01DRAFT_200814</name>
</gene>
<dbReference type="SMART" id="SM00248">
    <property type="entry name" value="ANK"/>
    <property type="match status" value="4"/>
</dbReference>
<organism evidence="6 7">
    <name type="scientific">Aspergillus pseudoustus</name>
    <dbReference type="NCBI Taxonomy" id="1810923"/>
    <lineage>
        <taxon>Eukaryota</taxon>
        <taxon>Fungi</taxon>
        <taxon>Dikarya</taxon>
        <taxon>Ascomycota</taxon>
        <taxon>Pezizomycotina</taxon>
        <taxon>Eurotiomycetes</taxon>
        <taxon>Eurotiomycetidae</taxon>
        <taxon>Eurotiales</taxon>
        <taxon>Aspergillaceae</taxon>
        <taxon>Aspergillus</taxon>
        <taxon>Aspergillus subgen. Nidulantes</taxon>
    </lineage>
</organism>
<dbReference type="Gene3D" id="3.40.50.300">
    <property type="entry name" value="P-loop containing nucleotide triphosphate hydrolases"/>
    <property type="match status" value="1"/>
</dbReference>
<dbReference type="Gene3D" id="3.40.50.1580">
    <property type="entry name" value="Nucleoside phosphorylase domain"/>
    <property type="match status" value="1"/>
</dbReference>
<dbReference type="InterPro" id="IPR053137">
    <property type="entry name" value="NLR-like"/>
</dbReference>
<feature type="region of interest" description="Disordered" evidence="3">
    <location>
        <begin position="818"/>
        <end position="843"/>
    </location>
</feature>
<feature type="repeat" description="ANK" evidence="2">
    <location>
        <begin position="1065"/>
        <end position="1097"/>
    </location>
</feature>
<dbReference type="Pfam" id="PF01048">
    <property type="entry name" value="PNP_UDP_1"/>
    <property type="match status" value="1"/>
</dbReference>
<dbReference type="Gene3D" id="1.25.40.20">
    <property type="entry name" value="Ankyrin repeat-containing domain"/>
    <property type="match status" value="2"/>
</dbReference>
<comment type="caution">
    <text evidence="6">The sequence shown here is derived from an EMBL/GenBank/DDBJ whole genome shotgun (WGS) entry which is preliminary data.</text>
</comment>
<dbReference type="InterPro" id="IPR056884">
    <property type="entry name" value="NPHP3-like_N"/>
</dbReference>
<dbReference type="InterPro" id="IPR000845">
    <property type="entry name" value="Nucleoside_phosphorylase_d"/>
</dbReference>
<feature type="domain" description="Nephrocystin 3-like N-terminal" evidence="5">
    <location>
        <begin position="359"/>
        <end position="532"/>
    </location>
</feature>
<dbReference type="PANTHER" id="PTHR46082:SF11">
    <property type="entry name" value="AAA+ ATPASE DOMAIN-CONTAINING PROTEIN-RELATED"/>
    <property type="match status" value="1"/>
</dbReference>
<protein>
    <recommendedName>
        <fullName evidence="8">Nucleoside phosphorylase domain-containing protein</fullName>
    </recommendedName>
</protein>
<feature type="domain" description="Nucleoside phosphorylase" evidence="4">
    <location>
        <begin position="13"/>
        <end position="303"/>
    </location>
</feature>
<dbReference type="PROSITE" id="PS50297">
    <property type="entry name" value="ANK_REP_REGION"/>
    <property type="match status" value="2"/>
</dbReference>
<dbReference type="SUPFAM" id="SSF53167">
    <property type="entry name" value="Purine and uridine phosphorylases"/>
    <property type="match status" value="1"/>
</dbReference>
<dbReference type="PROSITE" id="PS50088">
    <property type="entry name" value="ANK_REPEAT"/>
    <property type="match status" value="2"/>
</dbReference>
<keyword evidence="1" id="KW-0677">Repeat</keyword>
<dbReference type="InterPro" id="IPR035994">
    <property type="entry name" value="Nucleoside_phosphorylase_sf"/>
</dbReference>
<dbReference type="SUPFAM" id="SSF52540">
    <property type="entry name" value="P-loop containing nucleoside triphosphate hydrolases"/>
    <property type="match status" value="1"/>
</dbReference>
<keyword evidence="2" id="KW-0040">ANK repeat</keyword>
<dbReference type="Pfam" id="PF24883">
    <property type="entry name" value="NPHP3_N"/>
    <property type="match status" value="1"/>
</dbReference>
<dbReference type="PANTHER" id="PTHR46082">
    <property type="entry name" value="ATP/GTP-BINDING PROTEIN-RELATED"/>
    <property type="match status" value="1"/>
</dbReference>
<dbReference type="InterPro" id="IPR036770">
    <property type="entry name" value="Ankyrin_rpt-contain_sf"/>
</dbReference>
<evidence type="ECO:0000259" key="5">
    <source>
        <dbReference type="Pfam" id="PF24883"/>
    </source>
</evidence>
<keyword evidence="7" id="KW-1185">Reference proteome</keyword>
<dbReference type="SUPFAM" id="SSF48403">
    <property type="entry name" value="Ankyrin repeat"/>
    <property type="match status" value="1"/>
</dbReference>
<feature type="repeat" description="ANK" evidence="2">
    <location>
        <begin position="1098"/>
        <end position="1132"/>
    </location>
</feature>
<dbReference type="Pfam" id="PF12796">
    <property type="entry name" value="Ank_2"/>
    <property type="match status" value="1"/>
</dbReference>
<name>A0ABR4JQS3_9EURO</name>
<feature type="compositionally biased region" description="Polar residues" evidence="3">
    <location>
        <begin position="822"/>
        <end position="832"/>
    </location>
</feature>
<dbReference type="EMBL" id="JBFXLU010000099">
    <property type="protein sequence ID" value="KAL2842393.1"/>
    <property type="molecule type" value="Genomic_DNA"/>
</dbReference>
<evidence type="ECO:0008006" key="8">
    <source>
        <dbReference type="Google" id="ProtNLM"/>
    </source>
</evidence>